<name>A0A9P6KXQ4_9MICR</name>
<protein>
    <submittedName>
        <fullName evidence="1">Uncharacterized protein</fullName>
    </submittedName>
</protein>
<sequence length="103" mass="11504">MQEINKLSFDMATVAKSIEGYSGEDTVDIETWLKEVMLLGKLAELDDQSMVKLLIFKLKGKARSYIITMVNGEIDGLTLSALLGGLRSRFGNSKRTDENLEIF</sequence>
<evidence type="ECO:0000313" key="1">
    <source>
        <dbReference type="EMBL" id="KAF9761073.1"/>
    </source>
</evidence>
<keyword evidence="2" id="KW-1185">Reference proteome</keyword>
<dbReference type="EMBL" id="SBJO01000435">
    <property type="protein sequence ID" value="KAF9761073.1"/>
    <property type="molecule type" value="Genomic_DNA"/>
</dbReference>
<proteinExistence type="predicted"/>
<evidence type="ECO:0000313" key="2">
    <source>
        <dbReference type="Proteomes" id="UP000740883"/>
    </source>
</evidence>
<dbReference type="Proteomes" id="UP000740883">
    <property type="component" value="Unassembled WGS sequence"/>
</dbReference>
<accession>A0A9P6KXQ4</accession>
<comment type="caution">
    <text evidence="1">The sequence shown here is derived from an EMBL/GenBank/DDBJ whole genome shotgun (WGS) entry which is preliminary data.</text>
</comment>
<gene>
    <name evidence="1" type="ORF">NGRA_2879</name>
</gene>
<reference evidence="1 2" key="1">
    <citation type="journal article" date="2020" name="Genome Biol. Evol.">
        <title>Comparative genomics of strictly vertically transmitted, feminizing microsporidia endosymbionts of amphipod crustaceans.</title>
        <authorList>
            <person name="Cormier A."/>
            <person name="Chebbi M.A."/>
            <person name="Giraud I."/>
            <person name="Wattier R."/>
            <person name="Teixeira M."/>
            <person name="Gilbert C."/>
            <person name="Rigaud T."/>
            <person name="Cordaux R."/>
        </authorList>
    </citation>
    <scope>NUCLEOTIDE SEQUENCE [LARGE SCALE GENOMIC DNA]</scope>
    <source>
        <strain evidence="1 2">Ou3-Ou53</strain>
    </source>
</reference>
<organism evidence="1 2">
    <name type="scientific">Nosema granulosis</name>
    <dbReference type="NCBI Taxonomy" id="83296"/>
    <lineage>
        <taxon>Eukaryota</taxon>
        <taxon>Fungi</taxon>
        <taxon>Fungi incertae sedis</taxon>
        <taxon>Microsporidia</taxon>
        <taxon>Nosematidae</taxon>
        <taxon>Nosema</taxon>
    </lineage>
</organism>
<dbReference type="AlphaFoldDB" id="A0A9P6KXQ4"/>
<dbReference type="OrthoDB" id="8065303at2759"/>